<evidence type="ECO:0000256" key="3">
    <source>
        <dbReference type="ARBA" id="ARBA00022801"/>
    </source>
</evidence>
<dbReference type="Proteomes" id="UP000295830">
    <property type="component" value="Unassembled WGS sequence"/>
</dbReference>
<dbReference type="Gene3D" id="3.40.50.300">
    <property type="entry name" value="P-loop containing nucleotide triphosphate hydrolases"/>
    <property type="match status" value="1"/>
</dbReference>
<dbReference type="PANTHER" id="PTHR42708">
    <property type="entry name" value="ATP/GTP-BINDING PROTEIN-RELATED"/>
    <property type="match status" value="1"/>
</dbReference>
<dbReference type="AlphaFoldDB" id="A0A4R7JJH1"/>
<proteinExistence type="inferred from homology"/>
<dbReference type="RefSeq" id="WP_133736902.1">
    <property type="nucleotide sequence ID" value="NZ_SOAX01000007.1"/>
</dbReference>
<evidence type="ECO:0008006" key="7">
    <source>
        <dbReference type="Google" id="ProtNLM"/>
    </source>
</evidence>
<comment type="caution">
    <text evidence="5">The sequence shown here is derived from an EMBL/GenBank/DDBJ whole genome shotgun (WGS) entry which is preliminary data.</text>
</comment>
<keyword evidence="3" id="KW-0378">Hydrolase</keyword>
<dbReference type="Pfam" id="PF03029">
    <property type="entry name" value="ATP_bind_1"/>
    <property type="match status" value="1"/>
</dbReference>
<dbReference type="PANTHER" id="PTHR42708:SF1">
    <property type="entry name" value="GLIDING MOTILITY PROTEIN MGLA"/>
    <property type="match status" value="1"/>
</dbReference>
<dbReference type="EMBL" id="SOAX01000007">
    <property type="protein sequence ID" value="TDT37704.1"/>
    <property type="molecule type" value="Genomic_DNA"/>
</dbReference>
<dbReference type="CDD" id="cd00882">
    <property type="entry name" value="Ras_like_GTPase"/>
    <property type="match status" value="1"/>
</dbReference>
<evidence type="ECO:0000256" key="2">
    <source>
        <dbReference type="ARBA" id="ARBA00022741"/>
    </source>
</evidence>
<organism evidence="5 6">
    <name type="scientific">Halospina denitrificans</name>
    <dbReference type="NCBI Taxonomy" id="332522"/>
    <lineage>
        <taxon>Bacteria</taxon>
        <taxon>Pseudomonadati</taxon>
        <taxon>Pseudomonadota</taxon>
        <taxon>Gammaproteobacteria</taxon>
        <taxon>Halospina</taxon>
    </lineage>
</organism>
<keyword evidence="6" id="KW-1185">Reference proteome</keyword>
<comment type="similarity">
    <text evidence="1">Belongs to the GPN-loop GTPase family.</text>
</comment>
<evidence type="ECO:0000256" key="1">
    <source>
        <dbReference type="ARBA" id="ARBA00005290"/>
    </source>
</evidence>
<dbReference type="InterPro" id="IPR027417">
    <property type="entry name" value="P-loop_NTPase"/>
</dbReference>
<keyword evidence="4" id="KW-0342">GTP-binding</keyword>
<evidence type="ECO:0000313" key="6">
    <source>
        <dbReference type="Proteomes" id="UP000295830"/>
    </source>
</evidence>
<accession>A0A4R7JJH1</accession>
<dbReference type="SUPFAM" id="SSF52540">
    <property type="entry name" value="P-loop containing nucleoside triphosphate hydrolases"/>
    <property type="match status" value="1"/>
</dbReference>
<dbReference type="GO" id="GO:0005525">
    <property type="term" value="F:GTP binding"/>
    <property type="evidence" value="ECO:0007669"/>
    <property type="project" value="UniProtKB-KW"/>
</dbReference>
<gene>
    <name evidence="5" type="ORF">DES49_2661</name>
</gene>
<sequence length="177" mass="19228">MAQLKFIITGSPGAGKTTAITAISETPPVRTDEATTDSLASSKSETTVAMDFGELTLEGGEKVFLYGTPGQRRFEFMWKIIAQGGLGLIVLVDCTREDPLADMEMYLENFSDFIGETSVVIGVTRSDAPGAPSLDDFYNRLQDSDRLFPILDVDPREADDVSLLINALISSLEYTTT</sequence>
<dbReference type="InterPro" id="IPR004130">
    <property type="entry name" value="Gpn"/>
</dbReference>
<evidence type="ECO:0000313" key="5">
    <source>
        <dbReference type="EMBL" id="TDT37704.1"/>
    </source>
</evidence>
<protein>
    <recommendedName>
        <fullName evidence="7">GTP-binding protein</fullName>
    </recommendedName>
</protein>
<dbReference type="InterPro" id="IPR052705">
    <property type="entry name" value="Gliding_Motility_GTPase"/>
</dbReference>
<keyword evidence="2" id="KW-0547">Nucleotide-binding</keyword>
<evidence type="ECO:0000256" key="4">
    <source>
        <dbReference type="ARBA" id="ARBA00023134"/>
    </source>
</evidence>
<name>A0A4R7JJH1_9GAMM</name>
<dbReference type="OrthoDB" id="4319884at2"/>
<dbReference type="GO" id="GO:0016787">
    <property type="term" value="F:hydrolase activity"/>
    <property type="evidence" value="ECO:0007669"/>
    <property type="project" value="UniProtKB-KW"/>
</dbReference>
<reference evidence="5 6" key="1">
    <citation type="submission" date="2019-03" db="EMBL/GenBank/DDBJ databases">
        <title>Genomic Encyclopedia of Type Strains, Phase IV (KMG-IV): sequencing the most valuable type-strain genomes for metagenomic binning, comparative biology and taxonomic classification.</title>
        <authorList>
            <person name="Goeker M."/>
        </authorList>
    </citation>
    <scope>NUCLEOTIDE SEQUENCE [LARGE SCALE GENOMIC DNA]</scope>
    <source>
        <strain evidence="5 6">DSM 15505</strain>
    </source>
</reference>